<feature type="compositionally biased region" description="Basic and acidic residues" evidence="1">
    <location>
        <begin position="206"/>
        <end position="217"/>
    </location>
</feature>
<feature type="compositionally biased region" description="Polar residues" evidence="1">
    <location>
        <begin position="183"/>
        <end position="195"/>
    </location>
</feature>
<protein>
    <submittedName>
        <fullName evidence="2">Uncharacterized protein</fullName>
    </submittedName>
</protein>
<gene>
    <name evidence="2" type="ORF">JKG68_05445</name>
</gene>
<feature type="region of interest" description="Disordered" evidence="1">
    <location>
        <begin position="112"/>
        <end position="141"/>
    </location>
</feature>
<dbReference type="Proteomes" id="UP000605848">
    <property type="component" value="Unassembled WGS sequence"/>
</dbReference>
<accession>A0A936ZF86</accession>
<evidence type="ECO:0000313" key="2">
    <source>
        <dbReference type="EMBL" id="MBL0403403.1"/>
    </source>
</evidence>
<evidence type="ECO:0000313" key="3">
    <source>
        <dbReference type="Proteomes" id="UP000605848"/>
    </source>
</evidence>
<organism evidence="2 3">
    <name type="scientific">Microvirga aerilata</name>
    <dbReference type="NCBI Taxonomy" id="670292"/>
    <lineage>
        <taxon>Bacteria</taxon>
        <taxon>Pseudomonadati</taxon>
        <taxon>Pseudomonadota</taxon>
        <taxon>Alphaproteobacteria</taxon>
        <taxon>Hyphomicrobiales</taxon>
        <taxon>Methylobacteriaceae</taxon>
        <taxon>Microvirga</taxon>
    </lineage>
</organism>
<name>A0A936ZF86_9HYPH</name>
<feature type="compositionally biased region" description="Gly residues" evidence="1">
    <location>
        <begin position="122"/>
        <end position="141"/>
    </location>
</feature>
<proteinExistence type="predicted"/>
<dbReference type="EMBL" id="JAEQMY010000005">
    <property type="protein sequence ID" value="MBL0403403.1"/>
    <property type="molecule type" value="Genomic_DNA"/>
</dbReference>
<keyword evidence="3" id="KW-1185">Reference proteome</keyword>
<evidence type="ECO:0000256" key="1">
    <source>
        <dbReference type="SAM" id="MobiDB-lite"/>
    </source>
</evidence>
<dbReference type="RefSeq" id="WP_202056697.1">
    <property type="nucleotide sequence ID" value="NZ_JAEQMY010000005.1"/>
</dbReference>
<comment type="caution">
    <text evidence="2">The sequence shown here is derived from an EMBL/GenBank/DDBJ whole genome shotgun (WGS) entry which is preliminary data.</text>
</comment>
<reference evidence="2" key="1">
    <citation type="submission" date="2021-01" db="EMBL/GenBank/DDBJ databases">
        <title>Microvirga sp.</title>
        <authorList>
            <person name="Kim M.K."/>
        </authorList>
    </citation>
    <scope>NUCLEOTIDE SEQUENCE</scope>
    <source>
        <strain evidence="2">5420S-16</strain>
    </source>
</reference>
<feature type="region of interest" description="Disordered" evidence="1">
    <location>
        <begin position="170"/>
        <end position="228"/>
    </location>
</feature>
<sequence>MPQMITALFRDPAQARQGLQALLEMGIAQTRIVAVGNEDAREISSISGFRTLEAQDESGAALHGLDLPESDLRLFEQGLQRGCSLIAARVDRENLEEAARVLEMFDPVDLDSSSREWLNESGSGGGGQDQSGVDQGGVDLGGVDLGAPLGAGLTGGSAAGMTNTSAVPGMGLMGEAADDLGSSDLQTDEISQPNQGSSTTVGTGTRRGDARADREGVNELDAGSGPVPVQAGLLERHMHRGGRVWVFGSPGSGTA</sequence>
<dbReference type="AlphaFoldDB" id="A0A936ZF86"/>